<feature type="signal peptide" evidence="1">
    <location>
        <begin position="1"/>
        <end position="30"/>
    </location>
</feature>
<organism evidence="2 3">
    <name type="scientific">Lacticaseibacillus jixianensis</name>
    <dbReference type="NCBI Taxonomy" id="2486012"/>
    <lineage>
        <taxon>Bacteria</taxon>
        <taxon>Bacillati</taxon>
        <taxon>Bacillota</taxon>
        <taxon>Bacilli</taxon>
        <taxon>Lactobacillales</taxon>
        <taxon>Lactobacillaceae</taxon>
        <taxon>Lacticaseibacillus</taxon>
    </lineage>
</organism>
<feature type="chain" id="PRO_5046912255" description="Leucine-rich repeat domain-containing protein" evidence="1">
    <location>
        <begin position="31"/>
        <end position="561"/>
    </location>
</feature>
<dbReference type="EMBL" id="JBHTMO010000036">
    <property type="protein sequence ID" value="MFD1393939.1"/>
    <property type="molecule type" value="Genomic_DNA"/>
</dbReference>
<dbReference type="InterPro" id="IPR032675">
    <property type="entry name" value="LRR_dom_sf"/>
</dbReference>
<dbReference type="Gene3D" id="3.80.10.10">
    <property type="entry name" value="Ribonuclease Inhibitor"/>
    <property type="match status" value="1"/>
</dbReference>
<name>A0ABW4BAW1_9LACO</name>
<keyword evidence="3" id="KW-1185">Reference proteome</keyword>
<evidence type="ECO:0000313" key="3">
    <source>
        <dbReference type="Proteomes" id="UP001597249"/>
    </source>
</evidence>
<dbReference type="SUPFAM" id="SSF52058">
    <property type="entry name" value="L domain-like"/>
    <property type="match status" value="1"/>
</dbReference>
<gene>
    <name evidence="2" type="ORF">ACFQ3L_10220</name>
</gene>
<reference evidence="3" key="1">
    <citation type="journal article" date="2019" name="Int. J. Syst. Evol. Microbiol.">
        <title>The Global Catalogue of Microorganisms (GCM) 10K type strain sequencing project: providing services to taxonomists for standard genome sequencing and annotation.</title>
        <authorList>
            <consortium name="The Broad Institute Genomics Platform"/>
            <consortium name="The Broad Institute Genome Sequencing Center for Infectious Disease"/>
            <person name="Wu L."/>
            <person name="Ma J."/>
        </authorList>
    </citation>
    <scope>NUCLEOTIDE SEQUENCE [LARGE SCALE GENOMIC DNA]</scope>
    <source>
        <strain evidence="3">CCM 8911</strain>
    </source>
</reference>
<dbReference type="RefSeq" id="WP_125586380.1">
    <property type="nucleotide sequence ID" value="NZ_JBHTMO010000036.1"/>
</dbReference>
<keyword evidence="1" id="KW-0732">Signal</keyword>
<accession>A0ABW4BAW1</accession>
<evidence type="ECO:0000313" key="2">
    <source>
        <dbReference type="EMBL" id="MFD1393939.1"/>
    </source>
</evidence>
<protein>
    <recommendedName>
        <fullName evidence="4">Leucine-rich repeat domain-containing protein</fullName>
    </recommendedName>
</protein>
<proteinExistence type="predicted"/>
<sequence length="561" mass="59321">MRKRIWQWAGLLTALLMLALAWALPTPAQAADTSYAGNHLSDYGIPDAVTEVLMTNSRYANGESPVGRGQTPATFTIGDVEQLLTVSLADVTYKGDGTIDTSTPDPTVAAWIASAKAAGSGAAADVPTYDIAQNAYSLNSAGQVETVLANKAMSVDGRNNEQPAVNFLFQIVASASSAAIVDLDGVTSQVGDTITAQAIMALFQTDRLPNLETLIISNDNLGDLQYIMYTLQGHPSLFNVTSAQHVTSLDMSNNGITSFPSGAAFTIGAHLTDLNFNGNPTTQISGSLNETLIQLIVRNGGVGKLDSLKPNTDDYNTVHWLVTLMNAASGTMQISSGAVNVIMQAVPDLVSDDAVNQYWPQMNQATAQAIINAVNQAKDPTTGKTTAIKHENVTLDILDLVASGEASTSINSLTVSPTLTIQPITLASPSGTYPSTTAFTVQADLDANATISVYMREWVDTDQTITPTPYFMGGLTFPAVTIRNRATSALTNALTLAQNAQIFYQNGSQAQKGLTADFKPGAISLALSPDELTHVRPGTYQASITWTVQDAQTTNSDTTRK</sequence>
<comment type="caution">
    <text evidence="2">The sequence shown here is derived from an EMBL/GenBank/DDBJ whole genome shotgun (WGS) entry which is preliminary data.</text>
</comment>
<dbReference type="Proteomes" id="UP001597249">
    <property type="component" value="Unassembled WGS sequence"/>
</dbReference>
<evidence type="ECO:0008006" key="4">
    <source>
        <dbReference type="Google" id="ProtNLM"/>
    </source>
</evidence>
<evidence type="ECO:0000256" key="1">
    <source>
        <dbReference type="SAM" id="SignalP"/>
    </source>
</evidence>